<dbReference type="PANTHER" id="PTHR11232:SF34">
    <property type="entry name" value="PROTEIN FAM43B"/>
    <property type="match status" value="1"/>
</dbReference>
<evidence type="ECO:0000313" key="3">
    <source>
        <dbReference type="EMBL" id="BAB01598.1"/>
    </source>
</evidence>
<proteinExistence type="evidence at transcript level"/>
<feature type="compositionally biased region" description="Low complexity" evidence="1">
    <location>
        <begin position="138"/>
        <end position="154"/>
    </location>
</feature>
<feature type="domain" description="PID" evidence="2">
    <location>
        <begin position="1"/>
        <end position="106"/>
    </location>
</feature>
<dbReference type="Pfam" id="PF14719">
    <property type="entry name" value="PID_2"/>
    <property type="match status" value="1"/>
</dbReference>
<feature type="region of interest" description="Disordered" evidence="1">
    <location>
        <begin position="107"/>
        <end position="255"/>
    </location>
</feature>
<dbReference type="SUPFAM" id="SSF50729">
    <property type="entry name" value="PH domain-like"/>
    <property type="match status" value="1"/>
</dbReference>
<evidence type="ECO:0000259" key="2">
    <source>
        <dbReference type="Pfam" id="PF14719"/>
    </source>
</evidence>
<dbReference type="InterPro" id="IPR011993">
    <property type="entry name" value="PH-like_dom_sf"/>
</dbReference>
<feature type="region of interest" description="Disordered" evidence="1">
    <location>
        <begin position="1"/>
        <end position="25"/>
    </location>
</feature>
<dbReference type="Gene3D" id="2.30.29.30">
    <property type="entry name" value="Pleckstrin-homology domain (PH domain)/Phosphotyrosine-binding domain (PTB)"/>
    <property type="match status" value="1"/>
</dbReference>
<reference evidence="3" key="1">
    <citation type="journal article" date="2001" name="Gene">
        <title>Assignment of 118 novel cDNAs of cynomolgus monkey brain to human chromosomes.</title>
        <authorList>
            <person name="Osada N."/>
            <person name="Hida M."/>
            <person name="Kususda J."/>
            <person name="Tanuma R."/>
            <person name="Iseki K."/>
            <person name="Hirata M."/>
            <person name="Suto Y."/>
            <person name="Hirai M."/>
            <person name="Terao K."/>
            <person name="Suzuki Y."/>
            <person name="Sugano S."/>
            <person name="Hashimoto K."/>
        </authorList>
    </citation>
    <scope>NUCLEOTIDE SEQUENCE</scope>
</reference>
<dbReference type="InterPro" id="IPR006020">
    <property type="entry name" value="PTB/PI_dom"/>
</dbReference>
<organism evidence="3">
    <name type="scientific">Macaca fascicularis</name>
    <name type="common">Crab-eating macaque</name>
    <name type="synonym">Cynomolgus monkey</name>
    <dbReference type="NCBI Taxonomy" id="9541"/>
    <lineage>
        <taxon>Eukaryota</taxon>
        <taxon>Metazoa</taxon>
        <taxon>Chordata</taxon>
        <taxon>Craniata</taxon>
        <taxon>Vertebrata</taxon>
        <taxon>Euteleostomi</taxon>
        <taxon>Mammalia</taxon>
        <taxon>Eutheria</taxon>
        <taxon>Euarchontoglires</taxon>
        <taxon>Primates</taxon>
        <taxon>Haplorrhini</taxon>
        <taxon>Catarrhini</taxon>
        <taxon>Cercopithecidae</taxon>
        <taxon>Cercopithecinae</taxon>
        <taxon>Macaca</taxon>
    </lineage>
</organism>
<protein>
    <submittedName>
        <fullName evidence="3">Unnamed protein product</fullName>
    </submittedName>
</protein>
<accession>Q9N0B4</accession>
<sequence length="344" mass="35927">MKLTLGPHGIRMQPCERGTAGGSGGRRPAHAYLLPRITYCTADGHHPRVFAWVYRHQARHKAVVLRCHAVLLARAHKARALARLLRQTALAAFSDFKRLQLPERCAPRAPVASPRGGRRRVGAPRPAAPPAQCQVRLPAAAERAQPRGAAPQQHPGGGRRGGGGGRRGGARGRSPPARAAGGAQPGPGAEDVQPAGRPGAPTAGSAPPLEGRPQGAGGPGALRAEGQDSRPQARPARLTASNPGPARFGCPGPRPVSPRGLRVVLPAASFWLRVMPDTPFVIGGCSSLPTPGVARACHCGPAPYALHPVSLPTDLLIPSQNILSREEVSRNQEGGFGPWAGWRQ</sequence>
<evidence type="ECO:0000256" key="1">
    <source>
        <dbReference type="SAM" id="MobiDB-lite"/>
    </source>
</evidence>
<dbReference type="InterPro" id="IPR051133">
    <property type="entry name" value="Adapter_Engulfment-Domain"/>
</dbReference>
<feature type="compositionally biased region" description="Low complexity" evidence="1">
    <location>
        <begin position="172"/>
        <end position="189"/>
    </location>
</feature>
<dbReference type="EMBL" id="AB046016">
    <property type="protein sequence ID" value="BAB01598.1"/>
    <property type="molecule type" value="mRNA"/>
</dbReference>
<dbReference type="AlphaFoldDB" id="Q9N0B4"/>
<name>Q9N0B4_MACFA</name>
<feature type="compositionally biased region" description="Gly residues" evidence="1">
    <location>
        <begin position="155"/>
        <end position="167"/>
    </location>
</feature>
<dbReference type="PANTHER" id="PTHR11232">
    <property type="entry name" value="PHOSPHOTYROSINE INTERACTION DOMAIN-CONTAINING FAMILY MEMBER"/>
    <property type="match status" value="1"/>
</dbReference>